<evidence type="ECO:0000313" key="5">
    <source>
        <dbReference type="Proteomes" id="UP000267341"/>
    </source>
</evidence>
<proteinExistence type="predicted"/>
<dbReference type="PROSITE" id="PS51257">
    <property type="entry name" value="PROKAR_LIPOPROTEIN"/>
    <property type="match status" value="1"/>
</dbReference>
<feature type="signal peptide" evidence="1">
    <location>
        <begin position="1"/>
        <end position="20"/>
    </location>
</feature>
<comment type="caution">
    <text evidence="3">The sequence shown here is derived from an EMBL/GenBank/DDBJ whole genome shotgun (WGS) entry which is preliminary data.</text>
</comment>
<name>A0AB38FTP9_9ENTR</name>
<dbReference type="Pfam" id="PF10973">
    <property type="entry name" value="DUF2799"/>
    <property type="match status" value="1"/>
</dbReference>
<evidence type="ECO:0000256" key="1">
    <source>
        <dbReference type="SAM" id="SignalP"/>
    </source>
</evidence>
<dbReference type="EMBL" id="UAVL01000007">
    <property type="protein sequence ID" value="SQA62677.1"/>
    <property type="molecule type" value="Genomic_DNA"/>
</dbReference>
<accession>A0AB38FTP9</accession>
<keyword evidence="3" id="KW-0449">Lipoprotein</keyword>
<dbReference type="Proteomes" id="UP000251313">
    <property type="component" value="Unassembled WGS sequence"/>
</dbReference>
<evidence type="ECO:0000313" key="2">
    <source>
        <dbReference type="EMBL" id="RKR54176.1"/>
    </source>
</evidence>
<feature type="chain" id="PRO_5044344931" evidence="1">
    <location>
        <begin position="21"/>
        <end position="124"/>
    </location>
</feature>
<reference evidence="2 5" key="2">
    <citation type="submission" date="2018-10" db="EMBL/GenBank/DDBJ databases">
        <title>Genomic Encyclopedia of Type Strains, Phase IV (KMG-IV): sequencing the most valuable type-strain genomes for metagenomic binning, comparative biology and taxonomic classification.</title>
        <authorList>
            <person name="Goeker M."/>
        </authorList>
    </citation>
    <scope>NUCLEOTIDE SEQUENCE [LARGE SCALE GENOMIC DNA]</scope>
    <source>
        <strain evidence="2 5">DSM 5079</strain>
    </source>
</reference>
<dbReference type="GeneID" id="66904332"/>
<evidence type="ECO:0000313" key="3">
    <source>
        <dbReference type="EMBL" id="SQA62677.1"/>
    </source>
</evidence>
<protein>
    <submittedName>
        <fullName evidence="3">Lipoprotein</fullName>
    </submittedName>
    <submittedName>
        <fullName evidence="2">Uncharacterized protein DUF2799</fullName>
    </submittedName>
</protein>
<keyword evidence="5" id="KW-1185">Reference proteome</keyword>
<dbReference type="NCBIfam" id="NF008518">
    <property type="entry name" value="PRK11443.1"/>
    <property type="match status" value="1"/>
</dbReference>
<evidence type="ECO:0000313" key="4">
    <source>
        <dbReference type="Proteomes" id="UP000251313"/>
    </source>
</evidence>
<sequence length="124" mass="14186">MIRIMMVVMLLLLSGCQINPYTFSPHWTSTNWYEAGREDGLSGINAKSDDDLADDWNDKKVDRVSYMKGYNEGLSHICQEKLLYGWGMNGKIYPDGCDSRENARELRASWQKGLDDGSRNSRLN</sequence>
<reference evidence="3 4" key="1">
    <citation type="submission" date="2018-06" db="EMBL/GenBank/DDBJ databases">
        <authorList>
            <consortium name="Pathogen Informatics"/>
            <person name="Doyle S."/>
        </authorList>
    </citation>
    <scope>NUCLEOTIDE SEQUENCE [LARGE SCALE GENOMIC DNA]</scope>
    <source>
        <strain evidence="3 4">NCTC11967</strain>
    </source>
</reference>
<dbReference type="InterPro" id="IPR021242">
    <property type="entry name" value="DUF2799"/>
</dbReference>
<keyword evidence="1" id="KW-0732">Signal</keyword>
<gene>
    <name evidence="2" type="ORF">C7387_2321</name>
    <name evidence="3" type="ORF">NCTC11967_01681</name>
</gene>
<dbReference type="EMBL" id="RBIZ01000004">
    <property type="protein sequence ID" value="RKR54176.1"/>
    <property type="molecule type" value="Genomic_DNA"/>
</dbReference>
<dbReference type="Proteomes" id="UP000267341">
    <property type="component" value="Unassembled WGS sequence"/>
</dbReference>
<dbReference type="AlphaFoldDB" id="A0AB38FTP9"/>
<dbReference type="RefSeq" id="WP_038255028.1">
    <property type="nucleotide sequence ID" value="NZ_CP050811.1"/>
</dbReference>
<organism evidence="3 4">
    <name type="scientific">Yokenella regensburgei</name>
    <dbReference type="NCBI Taxonomy" id="158877"/>
    <lineage>
        <taxon>Bacteria</taxon>
        <taxon>Pseudomonadati</taxon>
        <taxon>Pseudomonadota</taxon>
        <taxon>Gammaproteobacteria</taxon>
        <taxon>Enterobacterales</taxon>
        <taxon>Enterobacteriaceae</taxon>
        <taxon>Yokenella</taxon>
    </lineage>
</organism>